<dbReference type="EMBL" id="BK015853">
    <property type="protein sequence ID" value="DAD69636.1"/>
    <property type="molecule type" value="Genomic_DNA"/>
</dbReference>
<organism evidence="1">
    <name type="scientific">Siphoviridae sp. ctlHU7</name>
    <dbReference type="NCBI Taxonomy" id="2827588"/>
    <lineage>
        <taxon>Viruses</taxon>
        <taxon>Duplodnaviria</taxon>
        <taxon>Heunggongvirae</taxon>
        <taxon>Uroviricota</taxon>
        <taxon>Caudoviricetes</taxon>
    </lineage>
</organism>
<proteinExistence type="predicted"/>
<accession>A0A8S5LHX3</accession>
<reference evidence="1" key="1">
    <citation type="journal article" date="2021" name="Proc. Natl. Acad. Sci. U.S.A.">
        <title>A Catalog of Tens of Thousands of Viruses from Human Metagenomes Reveals Hidden Associations with Chronic Diseases.</title>
        <authorList>
            <person name="Tisza M.J."/>
            <person name="Buck C.B."/>
        </authorList>
    </citation>
    <scope>NUCLEOTIDE SEQUENCE</scope>
    <source>
        <strain evidence="1">CtlHU7</strain>
    </source>
</reference>
<evidence type="ECO:0000313" key="1">
    <source>
        <dbReference type="EMBL" id="DAD69636.1"/>
    </source>
</evidence>
<name>A0A8S5LHX3_9CAUD</name>
<protein>
    <submittedName>
        <fullName evidence="1">Uncharacterized protein</fullName>
    </submittedName>
</protein>
<sequence length="58" mass="6304">MILYSEQNVYEAVREYAKSVIDSFGTNGVPSSISAIKGMILIHTNGLPMVKNGFNANI</sequence>